<evidence type="ECO:0000256" key="1">
    <source>
        <dbReference type="SAM" id="MobiDB-lite"/>
    </source>
</evidence>
<comment type="caution">
    <text evidence="2">The sequence shown here is derived from an EMBL/GenBank/DDBJ whole genome shotgun (WGS) entry which is preliminary data.</text>
</comment>
<gene>
    <name evidence="2" type="ORF">GCM10010339_42360</name>
</gene>
<protein>
    <submittedName>
        <fullName evidence="2">Uncharacterized protein</fullName>
    </submittedName>
</protein>
<proteinExistence type="predicted"/>
<organism evidence="2 3">
    <name type="scientific">Streptomyces alanosinicus</name>
    <dbReference type="NCBI Taxonomy" id="68171"/>
    <lineage>
        <taxon>Bacteria</taxon>
        <taxon>Bacillati</taxon>
        <taxon>Actinomycetota</taxon>
        <taxon>Actinomycetes</taxon>
        <taxon>Kitasatosporales</taxon>
        <taxon>Streptomycetaceae</taxon>
        <taxon>Streptomyces</taxon>
    </lineage>
</organism>
<dbReference type="EMBL" id="BMVG01000009">
    <property type="protein sequence ID" value="GHE05646.1"/>
    <property type="molecule type" value="Genomic_DNA"/>
</dbReference>
<keyword evidence="3" id="KW-1185">Reference proteome</keyword>
<name>A0A918YJ02_9ACTN</name>
<reference evidence="2" key="1">
    <citation type="journal article" date="2014" name="Int. J. Syst. Evol. Microbiol.">
        <title>Complete genome sequence of Corynebacterium casei LMG S-19264T (=DSM 44701T), isolated from a smear-ripened cheese.</title>
        <authorList>
            <consortium name="US DOE Joint Genome Institute (JGI-PGF)"/>
            <person name="Walter F."/>
            <person name="Albersmeier A."/>
            <person name="Kalinowski J."/>
            <person name="Ruckert C."/>
        </authorList>
    </citation>
    <scope>NUCLEOTIDE SEQUENCE</scope>
    <source>
        <strain evidence="2">JCM 4714</strain>
    </source>
</reference>
<sequence length="93" mass="10176">MTAVRARTAGLPSVIGRQAPPYGRGGARYGTTVRERHGAGHVVFRCVGARDVMCGYVGERYAPTDPLRTEAVTQRYRPRESAHTPDVRHVNGD</sequence>
<dbReference type="Proteomes" id="UP000655443">
    <property type="component" value="Unassembled WGS sequence"/>
</dbReference>
<feature type="region of interest" description="Disordered" evidence="1">
    <location>
        <begin position="1"/>
        <end position="27"/>
    </location>
</feature>
<reference evidence="2" key="2">
    <citation type="submission" date="2020-09" db="EMBL/GenBank/DDBJ databases">
        <authorList>
            <person name="Sun Q."/>
            <person name="Ohkuma M."/>
        </authorList>
    </citation>
    <scope>NUCLEOTIDE SEQUENCE</scope>
    <source>
        <strain evidence="2">JCM 4714</strain>
    </source>
</reference>
<feature type="compositionally biased region" description="Basic and acidic residues" evidence="1">
    <location>
        <begin position="77"/>
        <end position="93"/>
    </location>
</feature>
<dbReference type="AlphaFoldDB" id="A0A918YJ02"/>
<evidence type="ECO:0000313" key="2">
    <source>
        <dbReference type="EMBL" id="GHE05646.1"/>
    </source>
</evidence>
<accession>A0A918YJ02</accession>
<feature type="region of interest" description="Disordered" evidence="1">
    <location>
        <begin position="69"/>
        <end position="93"/>
    </location>
</feature>
<evidence type="ECO:0000313" key="3">
    <source>
        <dbReference type="Proteomes" id="UP000655443"/>
    </source>
</evidence>